<dbReference type="InterPro" id="IPR036388">
    <property type="entry name" value="WH-like_DNA-bd_sf"/>
</dbReference>
<evidence type="ECO:0000259" key="4">
    <source>
        <dbReference type="PROSITE" id="PS50956"/>
    </source>
</evidence>
<dbReference type="InterPro" id="IPR011008">
    <property type="entry name" value="Dimeric_a/b-barrel"/>
</dbReference>
<dbReference type="AlphaFoldDB" id="A0A346XX29"/>
<dbReference type="GO" id="GO:0043565">
    <property type="term" value="F:sequence-specific DNA binding"/>
    <property type="evidence" value="ECO:0007669"/>
    <property type="project" value="InterPro"/>
</dbReference>
<reference evidence="5 6" key="1">
    <citation type="submission" date="2018-09" db="EMBL/GenBank/DDBJ databases">
        <title>Complete genome sequence of Euzebya sp. DY32-46 isolated from seawater of Pacific Ocean.</title>
        <authorList>
            <person name="Xu L."/>
            <person name="Wu Y.-H."/>
            <person name="Xu X.-W."/>
        </authorList>
    </citation>
    <scope>NUCLEOTIDE SEQUENCE [LARGE SCALE GENOMIC DNA]</scope>
    <source>
        <strain evidence="5 6">DY32-46</strain>
    </source>
</reference>
<keyword evidence="6" id="KW-1185">Reference proteome</keyword>
<dbReference type="KEGG" id="euz:DVS28_a2092"/>
<dbReference type="InterPro" id="IPR019888">
    <property type="entry name" value="Tscrpt_reg_AsnC-like"/>
</dbReference>
<dbReference type="PANTHER" id="PTHR30154">
    <property type="entry name" value="LEUCINE-RESPONSIVE REGULATORY PROTEIN"/>
    <property type="match status" value="1"/>
</dbReference>
<dbReference type="SUPFAM" id="SSF46785">
    <property type="entry name" value="Winged helix' DNA-binding domain"/>
    <property type="match status" value="1"/>
</dbReference>
<dbReference type="InterPro" id="IPR036390">
    <property type="entry name" value="WH_DNA-bd_sf"/>
</dbReference>
<dbReference type="Gene3D" id="3.30.70.920">
    <property type="match status" value="1"/>
</dbReference>
<dbReference type="EMBL" id="CP031165">
    <property type="protein sequence ID" value="AXV06776.1"/>
    <property type="molecule type" value="Genomic_DNA"/>
</dbReference>
<dbReference type="GO" id="GO:0043200">
    <property type="term" value="P:response to amino acid"/>
    <property type="evidence" value="ECO:0007669"/>
    <property type="project" value="TreeGrafter"/>
</dbReference>
<dbReference type="SUPFAM" id="SSF54909">
    <property type="entry name" value="Dimeric alpha+beta barrel"/>
    <property type="match status" value="1"/>
</dbReference>
<dbReference type="SMART" id="SM00344">
    <property type="entry name" value="HTH_ASNC"/>
    <property type="match status" value="1"/>
</dbReference>
<accession>A0A346XX29</accession>
<sequence>MDMAILRILRDDGRITLTDLADRVHVSRTNVHGRIGKLHERGVVHGYTARINSSKVGLPVAALVLFGLDQTKLEDLRTTLDAMSSVEHWGLTMGAYDGFLTVRVASVDELRKFLVDELRTMPGITRTESVLLIEETGPRQALP</sequence>
<proteinExistence type="predicted"/>
<dbReference type="Pfam" id="PF01037">
    <property type="entry name" value="AsnC_trans_reg"/>
    <property type="match status" value="1"/>
</dbReference>
<feature type="domain" description="HTH asnC-type" evidence="4">
    <location>
        <begin position="1"/>
        <end position="59"/>
    </location>
</feature>
<dbReference type="Proteomes" id="UP000264006">
    <property type="component" value="Chromosome"/>
</dbReference>
<dbReference type="Gene3D" id="1.10.10.10">
    <property type="entry name" value="Winged helix-like DNA-binding domain superfamily/Winged helix DNA-binding domain"/>
    <property type="match status" value="1"/>
</dbReference>
<evidence type="ECO:0000313" key="6">
    <source>
        <dbReference type="Proteomes" id="UP000264006"/>
    </source>
</evidence>
<dbReference type="GO" id="GO:0005829">
    <property type="term" value="C:cytosol"/>
    <property type="evidence" value="ECO:0007669"/>
    <property type="project" value="TreeGrafter"/>
</dbReference>
<gene>
    <name evidence="5" type="ORF">DVS28_a2092</name>
</gene>
<keyword evidence="3" id="KW-0804">Transcription</keyword>
<protein>
    <submittedName>
        <fullName evidence="5">Transcriptional regulator, AsnC family</fullName>
    </submittedName>
</protein>
<evidence type="ECO:0000313" key="5">
    <source>
        <dbReference type="EMBL" id="AXV06776.1"/>
    </source>
</evidence>
<keyword evidence="2" id="KW-0238">DNA-binding</keyword>
<name>A0A346XX29_9ACTN</name>
<dbReference type="Pfam" id="PF13412">
    <property type="entry name" value="HTH_24"/>
    <property type="match status" value="1"/>
</dbReference>
<keyword evidence="1" id="KW-0805">Transcription regulation</keyword>
<evidence type="ECO:0000256" key="2">
    <source>
        <dbReference type="ARBA" id="ARBA00023125"/>
    </source>
</evidence>
<evidence type="ECO:0000256" key="1">
    <source>
        <dbReference type="ARBA" id="ARBA00023015"/>
    </source>
</evidence>
<dbReference type="InterPro" id="IPR019887">
    <property type="entry name" value="Tscrpt_reg_AsnC/Lrp_C"/>
</dbReference>
<dbReference type="PROSITE" id="PS50956">
    <property type="entry name" value="HTH_ASNC_2"/>
    <property type="match status" value="1"/>
</dbReference>
<dbReference type="InterPro" id="IPR000485">
    <property type="entry name" value="AsnC-type_HTH_dom"/>
</dbReference>
<organism evidence="5 6">
    <name type="scientific">Euzebya pacifica</name>
    <dbReference type="NCBI Taxonomy" id="1608957"/>
    <lineage>
        <taxon>Bacteria</taxon>
        <taxon>Bacillati</taxon>
        <taxon>Actinomycetota</taxon>
        <taxon>Nitriliruptoria</taxon>
        <taxon>Euzebyales</taxon>
    </lineage>
</organism>
<evidence type="ECO:0000256" key="3">
    <source>
        <dbReference type="ARBA" id="ARBA00023163"/>
    </source>
</evidence>
<dbReference type="PANTHER" id="PTHR30154:SF34">
    <property type="entry name" value="TRANSCRIPTIONAL REGULATOR AZLB"/>
    <property type="match status" value="1"/>
</dbReference>